<organism evidence="4 5">
    <name type="scientific">Veronia nyctiphanis</name>
    <dbReference type="NCBI Taxonomy" id="1278244"/>
    <lineage>
        <taxon>Bacteria</taxon>
        <taxon>Pseudomonadati</taxon>
        <taxon>Pseudomonadota</taxon>
        <taxon>Gammaproteobacteria</taxon>
        <taxon>Vibrionales</taxon>
        <taxon>Vibrionaceae</taxon>
        <taxon>Veronia</taxon>
    </lineage>
</organism>
<dbReference type="InterPro" id="IPR020012">
    <property type="entry name" value="LysM_FimV"/>
</dbReference>
<feature type="region of interest" description="Disordered" evidence="1">
    <location>
        <begin position="146"/>
        <end position="269"/>
    </location>
</feature>
<keyword evidence="2" id="KW-0812">Transmembrane</keyword>
<keyword evidence="3" id="KW-0732">Signal</keyword>
<evidence type="ECO:0008006" key="6">
    <source>
        <dbReference type="Google" id="ProtNLM"/>
    </source>
</evidence>
<gene>
    <name evidence="4" type="ORF">CS022_12925</name>
</gene>
<feature type="compositionally biased region" description="Basic and acidic residues" evidence="1">
    <location>
        <begin position="241"/>
        <end position="250"/>
    </location>
</feature>
<reference evidence="4 5" key="1">
    <citation type="submission" date="2017-10" db="EMBL/GenBank/DDBJ databases">
        <title>Nyctiphanis sp. nov., isolated from the stomach of the euphausiid Nyctiphanes simplex (Hansen, 1911) in the Gulf of California.</title>
        <authorList>
            <person name="Gomez-Gil B."/>
            <person name="Aguilar-Mendez M."/>
            <person name="Lopez-Cortes A."/>
            <person name="Gomez-Gutierrez J."/>
            <person name="Roque A."/>
            <person name="Lang E."/>
            <person name="Gonzalez-Castillo A."/>
        </authorList>
    </citation>
    <scope>NUCLEOTIDE SEQUENCE [LARGE SCALE GENOMIC DNA]</scope>
    <source>
        <strain evidence="4 5">CAIM 600</strain>
    </source>
</reference>
<feature type="compositionally biased region" description="Low complexity" evidence="1">
    <location>
        <begin position="149"/>
        <end position="160"/>
    </location>
</feature>
<feature type="compositionally biased region" description="Low complexity" evidence="1">
    <location>
        <begin position="201"/>
        <end position="229"/>
    </location>
</feature>
<evidence type="ECO:0000313" key="4">
    <source>
        <dbReference type="EMBL" id="RXJ72971.1"/>
    </source>
</evidence>
<feature type="compositionally biased region" description="Polar residues" evidence="1">
    <location>
        <begin position="161"/>
        <end position="179"/>
    </location>
</feature>
<comment type="caution">
    <text evidence="4">The sequence shown here is derived from an EMBL/GenBank/DDBJ whole genome shotgun (WGS) entry which is preliminary data.</text>
</comment>
<feature type="chain" id="PRO_5020554219" description="LysM domain-containing protein" evidence="3">
    <location>
        <begin position="36"/>
        <end position="390"/>
    </location>
</feature>
<dbReference type="AlphaFoldDB" id="A0A4Q0YVG9"/>
<dbReference type="RefSeq" id="WP_129122610.1">
    <property type="nucleotide sequence ID" value="NZ_PEIB01000014.1"/>
</dbReference>
<feature type="signal peptide" evidence="3">
    <location>
        <begin position="1"/>
        <end position="35"/>
    </location>
</feature>
<dbReference type="OrthoDB" id="5298707at2"/>
<sequence>MKRTFSFKKYGLKSKKVRFSSILTLFLFAAFSATADIKIIGPDNESLSQEARVAPVNRTASPERPLFSVPEDGNTTLWSIATQYRPDNSVSIYQTLGAIFRLNPAAFENQNIHSLIPGTILRMPTNSEIRREQTEDVVQRLNEDKARKALAQRQQATRAQSPLSGNTATAQPATAQVNRPQAEPATVSKPEAPAATPQISTTTPAKPVAPATSNVASEQQTTEASQTEQPAKEPVTASEDAAPKPTDEPLKPSTTTPPKPDLSSLKNQVDNNDVEVGRLLESNHILKVRLAEVQGELKSLREKITLDDQLTTELQSLLADHKAKLLAAEVEAQEDVWESLVNNPAVLIALGVTPALLVISLIGFILFRRSRKEEQPVAEPDGFDDLDIPA</sequence>
<evidence type="ECO:0000256" key="3">
    <source>
        <dbReference type="SAM" id="SignalP"/>
    </source>
</evidence>
<feature type="transmembrane region" description="Helical" evidence="2">
    <location>
        <begin position="345"/>
        <end position="367"/>
    </location>
</feature>
<keyword evidence="2" id="KW-0472">Membrane</keyword>
<proteinExistence type="predicted"/>
<dbReference type="NCBIfam" id="TIGR03505">
    <property type="entry name" value="FimV_core"/>
    <property type="match status" value="1"/>
</dbReference>
<evidence type="ECO:0000256" key="2">
    <source>
        <dbReference type="SAM" id="Phobius"/>
    </source>
</evidence>
<name>A0A4Q0YVG9_9GAMM</name>
<evidence type="ECO:0000313" key="5">
    <source>
        <dbReference type="Proteomes" id="UP000290287"/>
    </source>
</evidence>
<keyword evidence="2" id="KW-1133">Transmembrane helix</keyword>
<dbReference type="Proteomes" id="UP000290287">
    <property type="component" value="Unassembled WGS sequence"/>
</dbReference>
<protein>
    <recommendedName>
        <fullName evidence="6">LysM domain-containing protein</fullName>
    </recommendedName>
</protein>
<evidence type="ECO:0000256" key="1">
    <source>
        <dbReference type="SAM" id="MobiDB-lite"/>
    </source>
</evidence>
<dbReference type="EMBL" id="PEIB01000014">
    <property type="protein sequence ID" value="RXJ72971.1"/>
    <property type="molecule type" value="Genomic_DNA"/>
</dbReference>
<accession>A0A4Q0YVG9</accession>
<keyword evidence="5" id="KW-1185">Reference proteome</keyword>